<keyword evidence="3" id="KW-1185">Reference proteome</keyword>
<proteinExistence type="predicted"/>
<dbReference type="Proteomes" id="UP000184159">
    <property type="component" value="Unassembled WGS sequence"/>
</dbReference>
<dbReference type="Gene3D" id="3.10.450.50">
    <property type="match status" value="1"/>
</dbReference>
<name>A0A1M5FZQ7_VIBGA</name>
<dbReference type="RefSeq" id="WP_072962529.1">
    <property type="nucleotide sequence ID" value="NZ_FQUH01000022.1"/>
</dbReference>
<gene>
    <name evidence="2" type="ORF">SAMN02745781_03643</name>
</gene>
<sequence length="772" mass="87469">MIEQAQVSADILKEMKELAAKIRLLVNGMPPEELLGYIYAQLLMMSNNTTSPELDTEVSSEERNEVQFLLEYVHAVLASDVAPDDVEFDETQCGELFALSRSLREKAMLFAMVPSANTDNKDFGSDTADIEFHAKSSWVMLRGNRYQVLEGEFYQYVLAQHDDILNDIYGVGAVDIAEGFQQLSDATRIGQANAIEEMLKQFEAAQRFATEKGKPLEEVMEEWVEANAQQTKRAGLAVDDMLRGGITNVSRHTKLPSEFLADLAYQRGEEVDFFSDGDYSGTPYRTLPARKKPLIKLDEDYYAVDPCFIRDAGYRSLLFNLLQKKPEYKEQFKERQKAMSEAAFPEILAEQLASATVYQEVYYKDPKTKQWAENDTLVLIDDVLYLVEAKAGAAATIASPELDFKRHSQSIKDLILKAYKQCERFFEYLKSADEVSIFNLVNGKYEEIGKLRHSDYRVMIPIGLTVESFSPFSAFSKNLPQVKPLLGQHSFVSISIDDLFVLRRMLPTPGIFAHYMEVRQAIAGVKQGLLFDEFDHLGAYLTNNRFDQEIIEKSRSENSGLVICNGLSLVVDKFFESGQWDTSPIPAQEFPDAVSKALTALDVSRKPGWLSVDSLIRDFGEEARISFGKYLSDLDNSIEKHPARYFAFGGEGKPIFVWIQNSKYDVEWKKVNDTASAVAISIDTKELMGMLIKVGKGRVYEAAQYFRVDVPTEQTESNEHIYKEAQSMRERTKSPTSVSKQHYLEPKKKRKIGRNEPCPCGSGKKYKKCHGR</sequence>
<accession>A0A1M5FZQ7</accession>
<evidence type="ECO:0000313" key="2">
    <source>
        <dbReference type="EMBL" id="SHF97020.1"/>
    </source>
</evidence>
<dbReference type="Pfam" id="PF02810">
    <property type="entry name" value="SEC-C"/>
    <property type="match status" value="1"/>
</dbReference>
<feature type="region of interest" description="Disordered" evidence="1">
    <location>
        <begin position="726"/>
        <end position="772"/>
    </location>
</feature>
<evidence type="ECO:0000313" key="3">
    <source>
        <dbReference type="Proteomes" id="UP000184159"/>
    </source>
</evidence>
<reference evidence="3" key="1">
    <citation type="submission" date="2016-11" db="EMBL/GenBank/DDBJ databases">
        <authorList>
            <person name="Varghese N."/>
            <person name="Submissions S."/>
        </authorList>
    </citation>
    <scope>NUCLEOTIDE SEQUENCE [LARGE SCALE GENOMIC DNA]</scope>
    <source>
        <strain evidence="3">DSM 21264</strain>
    </source>
</reference>
<dbReference type="SUPFAM" id="SSF103642">
    <property type="entry name" value="Sec-C motif"/>
    <property type="match status" value="1"/>
</dbReference>
<dbReference type="AlphaFoldDB" id="A0A1M5FZQ7"/>
<protein>
    <submittedName>
        <fullName evidence="2">SEC-C motif-containing protein</fullName>
    </submittedName>
</protein>
<dbReference type="PANTHER" id="PTHR33747:SF1">
    <property type="entry name" value="ADENYLATE CYCLASE-ASSOCIATED CAP C-TERMINAL DOMAIN-CONTAINING PROTEIN"/>
    <property type="match status" value="1"/>
</dbReference>
<dbReference type="InterPro" id="IPR004027">
    <property type="entry name" value="SEC_C_motif"/>
</dbReference>
<dbReference type="EMBL" id="FQUH01000022">
    <property type="protein sequence ID" value="SHF97020.1"/>
    <property type="molecule type" value="Genomic_DNA"/>
</dbReference>
<organism evidence="2 3">
    <name type="scientific">Vibrio gazogenes DSM 21264 = NBRC 103151</name>
    <dbReference type="NCBI Taxonomy" id="1123492"/>
    <lineage>
        <taxon>Bacteria</taxon>
        <taxon>Pseudomonadati</taxon>
        <taxon>Pseudomonadota</taxon>
        <taxon>Gammaproteobacteria</taxon>
        <taxon>Vibrionales</taxon>
        <taxon>Vibrionaceae</taxon>
        <taxon>Vibrio</taxon>
    </lineage>
</organism>
<evidence type="ECO:0000256" key="1">
    <source>
        <dbReference type="SAM" id="MobiDB-lite"/>
    </source>
</evidence>
<dbReference type="PANTHER" id="PTHR33747">
    <property type="entry name" value="UPF0225 PROTEIN SCO1677"/>
    <property type="match status" value="1"/>
</dbReference>